<dbReference type="Gene3D" id="2.70.160.11">
    <property type="entry name" value="Hnrnp arginine n-methyltransferase1"/>
    <property type="match status" value="2"/>
</dbReference>
<evidence type="ECO:0000256" key="1">
    <source>
        <dbReference type="ARBA" id="ARBA00022691"/>
    </source>
</evidence>
<evidence type="ECO:0000313" key="2">
    <source>
        <dbReference type="Proteomes" id="UP000887575"/>
    </source>
</evidence>
<dbReference type="SUPFAM" id="SSF53335">
    <property type="entry name" value="S-adenosyl-L-methionine-dependent methyltransferases"/>
    <property type="match status" value="1"/>
</dbReference>
<reference evidence="3" key="1">
    <citation type="submission" date="2024-02" db="UniProtKB">
        <authorList>
            <consortium name="WormBaseParasite"/>
        </authorList>
    </citation>
    <scope>IDENTIFICATION</scope>
</reference>
<accession>A0AAF3FBL7</accession>
<dbReference type="Gene3D" id="3.40.50.150">
    <property type="entry name" value="Vaccinia Virus protein VP39"/>
    <property type="match status" value="1"/>
</dbReference>
<proteinExistence type="predicted"/>
<dbReference type="GO" id="GO:0042054">
    <property type="term" value="F:histone methyltransferase activity"/>
    <property type="evidence" value="ECO:0007669"/>
    <property type="project" value="TreeGrafter"/>
</dbReference>
<dbReference type="WBParaSite" id="MBELARI_LOCUS4261">
    <property type="protein sequence ID" value="MBELARI_LOCUS4261"/>
    <property type="gene ID" value="MBELARI_LOCUS4261"/>
</dbReference>
<dbReference type="GO" id="GO:0016274">
    <property type="term" value="F:protein-arginine N-methyltransferase activity"/>
    <property type="evidence" value="ECO:0007669"/>
    <property type="project" value="InterPro"/>
</dbReference>
<sequence length="709" mass="78740">MRLSLYLARQATAKGDHSEALFHYFVVLKTVTEKTRHEDFAAEFAEALAQQLTTCDDANFAHNIWANSLALFETSPLVHEIVARDAFQRGEVVEAIDRFETCIKLTQGNERVAHRMNLANFKSQLFDAWHFPMINDVKRNRKFAEALVTAVTPMDSVFEIGAGTGLLSLVAGKITNKVTSCEYNPIMARVAKQVVEKNHLMDRVEIVQESSFEIEMPIKANVIVSETMDCCVFGEGTVGAILDAHQRVAAAGALFIPQQTSVYIALLSSASIHSNHVGQVGENTVCSPYVNMEGQGFLHSDDRDPYWCGYLNDFSDAKIQSDWVEVISVNFTRPEELSFLVDEGAEGRLTLKAKSKTLVHALVASFSANLYGNASIDTKGDSCWPNGIYPLRKALNLDEGETVDIRWTLSGGATRLEIKLDEDTNEKDDLPVPMFVVSENSEVLLLNNLGIQDYLLSSIPSNATRIHDLTSIASFCLKLKAIRPNVELSICQPEENLLLLISSQLSADVMVAPLPGQQDVIVHWPLRTDGTLNKMALDWVATGYAPMAEVVPSIVIAVGQLVSSTWLHQRTRPYPASHLGFDLSPLSPFSLFEYRDISLTNFPHTAISEPFEFMPIAMNGNLDMSVPKEPMLFNRTLTTRVTTTCSGECDGVFYWWRVGEYDSKMADDRLAAFIFPQRIQLEEGDVLEIRADFYKGDLLVEATKVGSSL</sequence>
<name>A0AAF3FBL7_9BILA</name>
<keyword evidence="1" id="KW-0949">S-adenosyl-L-methionine</keyword>
<dbReference type="CDD" id="cd02440">
    <property type="entry name" value="AdoMet_MTases"/>
    <property type="match status" value="1"/>
</dbReference>
<dbReference type="GO" id="GO:0005634">
    <property type="term" value="C:nucleus"/>
    <property type="evidence" value="ECO:0007669"/>
    <property type="project" value="TreeGrafter"/>
</dbReference>
<dbReference type="AlphaFoldDB" id="A0AAF3FBL7"/>
<dbReference type="Pfam" id="PF06325">
    <property type="entry name" value="PrmA"/>
    <property type="match status" value="1"/>
</dbReference>
<organism evidence="2 3">
    <name type="scientific">Mesorhabditis belari</name>
    <dbReference type="NCBI Taxonomy" id="2138241"/>
    <lineage>
        <taxon>Eukaryota</taxon>
        <taxon>Metazoa</taxon>
        <taxon>Ecdysozoa</taxon>
        <taxon>Nematoda</taxon>
        <taxon>Chromadorea</taxon>
        <taxon>Rhabditida</taxon>
        <taxon>Rhabditina</taxon>
        <taxon>Rhabditomorpha</taxon>
        <taxon>Rhabditoidea</taxon>
        <taxon>Rhabditidae</taxon>
        <taxon>Mesorhabditinae</taxon>
        <taxon>Mesorhabditis</taxon>
    </lineage>
</organism>
<protein>
    <submittedName>
        <fullName evidence="3">Uncharacterized protein</fullName>
    </submittedName>
</protein>
<evidence type="ECO:0000313" key="3">
    <source>
        <dbReference type="WBParaSite" id="MBELARI_LOCUS4261"/>
    </source>
</evidence>
<dbReference type="PANTHER" id="PTHR11006:SF60">
    <property type="entry name" value="PROTEIN ARGININE N-METHYLTRANSFERASE 9"/>
    <property type="match status" value="1"/>
</dbReference>
<dbReference type="Proteomes" id="UP000887575">
    <property type="component" value="Unassembled WGS sequence"/>
</dbReference>
<dbReference type="PANTHER" id="PTHR11006">
    <property type="entry name" value="PROTEIN ARGININE N-METHYLTRANSFERASE"/>
    <property type="match status" value="1"/>
</dbReference>
<keyword evidence="2" id="KW-1185">Reference proteome</keyword>
<dbReference type="InterPro" id="IPR025799">
    <property type="entry name" value="Arg_MeTrfase"/>
</dbReference>
<dbReference type="InterPro" id="IPR029063">
    <property type="entry name" value="SAM-dependent_MTases_sf"/>
</dbReference>